<sequence>MRREHFLDFLFLLETKNSSHYVLKMQRSLGYDMVQLVEPERLSDGLALFWKSSYEVEVLRAEKRIIDVKVKLRAICFFISFGYGEPARHLRQGVWDSLTEIGSTRLEAWLVVGDLNEQMDNSKKLGGPTRDDADFIPFRNMIIDCGLKEIPSSENRISWVGTRNNEYIQCCLDRALGNSDSFNLFPRGHTEYLERIDSDHRPILTRFTNENMSRQRRFMFDKRWTSKPEVEVLIRESWNSGNREDSLTLFESIVDVRRTLSKWKRKTNTNSKKNITNLRDKLEAERNKLVPKIFHRLNKIMRKHLILCDPIICIIFQERCFSAMYQPFPNLDLES</sequence>
<proteinExistence type="predicted"/>
<comment type="caution">
    <text evidence="2">The sequence shown here is derived from an EMBL/GenBank/DDBJ whole genome shotgun (WGS) entry which is preliminary data.</text>
</comment>
<dbReference type="Gene3D" id="3.60.10.10">
    <property type="entry name" value="Endonuclease/exonuclease/phosphatase"/>
    <property type="match status" value="1"/>
</dbReference>
<name>A0ABD1AUZ1_CARAN</name>
<reference evidence="2 3" key="1">
    <citation type="submission" date="2024-04" db="EMBL/GenBank/DDBJ databases">
        <title>Genome assembly C_amara_ONT_v2.</title>
        <authorList>
            <person name="Yant L."/>
            <person name="Moore C."/>
            <person name="Slenker M."/>
        </authorList>
    </citation>
    <scope>NUCLEOTIDE SEQUENCE [LARGE SCALE GENOMIC DNA]</scope>
    <source>
        <tissue evidence="2">Leaf</tissue>
    </source>
</reference>
<dbReference type="SUPFAM" id="SSF56219">
    <property type="entry name" value="DNase I-like"/>
    <property type="match status" value="1"/>
</dbReference>
<dbReference type="Proteomes" id="UP001558713">
    <property type="component" value="Unassembled WGS sequence"/>
</dbReference>
<dbReference type="EMBL" id="JBANAX010000402">
    <property type="protein sequence ID" value="KAL1209991.1"/>
    <property type="molecule type" value="Genomic_DNA"/>
</dbReference>
<dbReference type="AlphaFoldDB" id="A0ABD1AUZ1"/>
<organism evidence="2 3">
    <name type="scientific">Cardamine amara subsp. amara</name>
    <dbReference type="NCBI Taxonomy" id="228776"/>
    <lineage>
        <taxon>Eukaryota</taxon>
        <taxon>Viridiplantae</taxon>
        <taxon>Streptophyta</taxon>
        <taxon>Embryophyta</taxon>
        <taxon>Tracheophyta</taxon>
        <taxon>Spermatophyta</taxon>
        <taxon>Magnoliopsida</taxon>
        <taxon>eudicotyledons</taxon>
        <taxon>Gunneridae</taxon>
        <taxon>Pentapetalae</taxon>
        <taxon>rosids</taxon>
        <taxon>malvids</taxon>
        <taxon>Brassicales</taxon>
        <taxon>Brassicaceae</taxon>
        <taxon>Cardamineae</taxon>
        <taxon>Cardamine</taxon>
    </lineage>
</organism>
<dbReference type="PANTHER" id="PTHR33710">
    <property type="entry name" value="BNAC02G09200D PROTEIN"/>
    <property type="match status" value="1"/>
</dbReference>
<dbReference type="InterPro" id="IPR005135">
    <property type="entry name" value="Endo/exonuclease/phosphatase"/>
</dbReference>
<evidence type="ECO:0000313" key="2">
    <source>
        <dbReference type="EMBL" id="KAL1209991.1"/>
    </source>
</evidence>
<evidence type="ECO:0000313" key="3">
    <source>
        <dbReference type="Proteomes" id="UP001558713"/>
    </source>
</evidence>
<gene>
    <name evidence="2" type="ORF">V5N11_020552</name>
</gene>
<dbReference type="InterPro" id="IPR036691">
    <property type="entry name" value="Endo/exonu/phosph_ase_sf"/>
</dbReference>
<dbReference type="Pfam" id="PF03372">
    <property type="entry name" value="Exo_endo_phos"/>
    <property type="match status" value="1"/>
</dbReference>
<dbReference type="PANTHER" id="PTHR33710:SF62">
    <property type="entry name" value="DUF4283 DOMAIN PROTEIN"/>
    <property type="match status" value="1"/>
</dbReference>
<protein>
    <recommendedName>
        <fullName evidence="1">Endonuclease/exonuclease/phosphatase domain-containing protein</fullName>
    </recommendedName>
</protein>
<evidence type="ECO:0000259" key="1">
    <source>
        <dbReference type="Pfam" id="PF03372"/>
    </source>
</evidence>
<feature type="domain" description="Endonuclease/exonuclease/phosphatase" evidence="1">
    <location>
        <begin position="4"/>
        <end position="200"/>
    </location>
</feature>
<keyword evidence="3" id="KW-1185">Reference proteome</keyword>
<accession>A0ABD1AUZ1</accession>